<keyword evidence="5 8" id="KW-0521">NADP</keyword>
<evidence type="ECO:0000256" key="7">
    <source>
        <dbReference type="ARBA" id="ARBA00025067"/>
    </source>
</evidence>
<dbReference type="InterPro" id="IPR012259">
    <property type="entry name" value="DHFR"/>
</dbReference>
<reference evidence="11" key="1">
    <citation type="journal article" date="2019" name="Int. J. Syst. Evol. Microbiol.">
        <title>The Global Catalogue of Microorganisms (GCM) 10K type strain sequencing project: providing services to taxonomists for standard genome sequencing and annotation.</title>
        <authorList>
            <consortium name="The Broad Institute Genomics Platform"/>
            <consortium name="The Broad Institute Genome Sequencing Center for Infectious Disease"/>
            <person name="Wu L."/>
            <person name="Ma J."/>
        </authorList>
    </citation>
    <scope>NUCLEOTIDE SEQUENCE [LARGE SCALE GENOMIC DNA]</scope>
    <source>
        <strain evidence="11">KCTC 42224</strain>
    </source>
</reference>
<dbReference type="InterPro" id="IPR024072">
    <property type="entry name" value="DHFR-like_dom_sf"/>
</dbReference>
<evidence type="ECO:0000256" key="2">
    <source>
        <dbReference type="ARBA" id="ARBA00009539"/>
    </source>
</evidence>
<accession>A0ABV7V191</accession>
<comment type="catalytic activity">
    <reaction evidence="8">
        <text>(6S)-5,6,7,8-tetrahydrofolate + NADP(+) = 7,8-dihydrofolate + NADPH + H(+)</text>
        <dbReference type="Rhea" id="RHEA:15009"/>
        <dbReference type="ChEBI" id="CHEBI:15378"/>
        <dbReference type="ChEBI" id="CHEBI:57451"/>
        <dbReference type="ChEBI" id="CHEBI:57453"/>
        <dbReference type="ChEBI" id="CHEBI:57783"/>
        <dbReference type="ChEBI" id="CHEBI:58349"/>
        <dbReference type="EC" id="1.5.1.3"/>
    </reaction>
</comment>
<organism evidence="10 11">
    <name type="scientific">Novosphingobium pokkalii</name>
    <dbReference type="NCBI Taxonomy" id="1770194"/>
    <lineage>
        <taxon>Bacteria</taxon>
        <taxon>Pseudomonadati</taxon>
        <taxon>Pseudomonadota</taxon>
        <taxon>Alphaproteobacteria</taxon>
        <taxon>Sphingomonadales</taxon>
        <taxon>Sphingomonadaceae</taxon>
        <taxon>Novosphingobium</taxon>
    </lineage>
</organism>
<comment type="function">
    <text evidence="7 8">Key enzyme in folate metabolism. Catalyzes an essential reaction for de novo glycine and purine synthesis, and for DNA precursor synthesis.</text>
</comment>
<feature type="domain" description="DHFR" evidence="9">
    <location>
        <begin position="4"/>
        <end position="160"/>
    </location>
</feature>
<gene>
    <name evidence="10" type="ORF">ACFOOT_04945</name>
</gene>
<dbReference type="PROSITE" id="PS51330">
    <property type="entry name" value="DHFR_2"/>
    <property type="match status" value="1"/>
</dbReference>
<dbReference type="EC" id="1.5.1.3" evidence="3 8"/>
<evidence type="ECO:0000256" key="3">
    <source>
        <dbReference type="ARBA" id="ARBA00012856"/>
    </source>
</evidence>
<evidence type="ECO:0000256" key="4">
    <source>
        <dbReference type="ARBA" id="ARBA00022563"/>
    </source>
</evidence>
<keyword evidence="6 8" id="KW-0560">Oxidoreductase</keyword>
<dbReference type="SUPFAM" id="SSF53597">
    <property type="entry name" value="Dihydrofolate reductase-like"/>
    <property type="match status" value="1"/>
</dbReference>
<dbReference type="RefSeq" id="WP_191322707.1">
    <property type="nucleotide sequence ID" value="NZ_BMZP01000002.1"/>
</dbReference>
<evidence type="ECO:0000256" key="1">
    <source>
        <dbReference type="ARBA" id="ARBA00004903"/>
    </source>
</evidence>
<proteinExistence type="inferred from homology"/>
<dbReference type="Gene3D" id="3.40.430.10">
    <property type="entry name" value="Dihydrofolate Reductase, subunit A"/>
    <property type="match status" value="1"/>
</dbReference>
<keyword evidence="4 8" id="KW-0554">One-carbon metabolism</keyword>
<evidence type="ECO:0000259" key="9">
    <source>
        <dbReference type="PROSITE" id="PS51330"/>
    </source>
</evidence>
<sequence>MAAALFLIVARADDGTIGDAGTLAWHIPADLKRFKALTMGKPMIMGRKTFESLPGLLPGRRHIVLTRDTAWRAPGAEVVHTVKAALDSVADEPEAAVIGGAEVLALFGPLATRFELTEVHGRFGGDTTMPYPGPQWRETARTSHEAGAGHPAYTFVTLDRSPHLEEGSKP</sequence>
<dbReference type="PANTHER" id="PTHR48069">
    <property type="entry name" value="DIHYDROFOLATE REDUCTASE"/>
    <property type="match status" value="1"/>
</dbReference>
<dbReference type="GO" id="GO:0004146">
    <property type="term" value="F:dihydrofolate reductase activity"/>
    <property type="evidence" value="ECO:0007669"/>
    <property type="project" value="UniProtKB-EC"/>
</dbReference>
<dbReference type="PIRSF" id="PIRSF000194">
    <property type="entry name" value="DHFR"/>
    <property type="match status" value="1"/>
</dbReference>
<comment type="similarity">
    <text evidence="2 8">Belongs to the dihydrofolate reductase family.</text>
</comment>
<evidence type="ECO:0000256" key="8">
    <source>
        <dbReference type="PIRNR" id="PIRNR000194"/>
    </source>
</evidence>
<keyword evidence="11" id="KW-1185">Reference proteome</keyword>
<dbReference type="InterPro" id="IPR001796">
    <property type="entry name" value="DHFR_dom"/>
</dbReference>
<dbReference type="PRINTS" id="PR00070">
    <property type="entry name" value="DHFR"/>
</dbReference>
<name>A0ABV7V191_9SPHN</name>
<comment type="pathway">
    <text evidence="1 8">Cofactor biosynthesis; tetrahydrofolate biosynthesis; 5,6,7,8-tetrahydrofolate from 7,8-dihydrofolate: step 1/1.</text>
</comment>
<dbReference type="CDD" id="cd00209">
    <property type="entry name" value="DHFR"/>
    <property type="match status" value="1"/>
</dbReference>
<dbReference type="EMBL" id="JBHRYE010000008">
    <property type="protein sequence ID" value="MFC3670762.1"/>
    <property type="molecule type" value="Genomic_DNA"/>
</dbReference>
<dbReference type="Pfam" id="PF00186">
    <property type="entry name" value="DHFR_1"/>
    <property type="match status" value="1"/>
</dbReference>
<evidence type="ECO:0000313" key="10">
    <source>
        <dbReference type="EMBL" id="MFC3670762.1"/>
    </source>
</evidence>
<protein>
    <recommendedName>
        <fullName evidence="3 8">Dihydrofolate reductase</fullName>
        <ecNumber evidence="3 8">1.5.1.3</ecNumber>
    </recommendedName>
</protein>
<evidence type="ECO:0000256" key="5">
    <source>
        <dbReference type="ARBA" id="ARBA00022857"/>
    </source>
</evidence>
<dbReference type="Proteomes" id="UP001595683">
    <property type="component" value="Unassembled WGS sequence"/>
</dbReference>
<dbReference type="PANTHER" id="PTHR48069:SF3">
    <property type="entry name" value="DIHYDROFOLATE REDUCTASE"/>
    <property type="match status" value="1"/>
</dbReference>
<evidence type="ECO:0000313" key="11">
    <source>
        <dbReference type="Proteomes" id="UP001595683"/>
    </source>
</evidence>
<comment type="caution">
    <text evidence="10">The sequence shown here is derived from an EMBL/GenBank/DDBJ whole genome shotgun (WGS) entry which is preliminary data.</text>
</comment>
<evidence type="ECO:0000256" key="6">
    <source>
        <dbReference type="ARBA" id="ARBA00023002"/>
    </source>
</evidence>